<organism evidence="10 11">
    <name type="scientific">Marinomonas fungiae</name>
    <dbReference type="NCBI Taxonomy" id="1137284"/>
    <lineage>
        <taxon>Bacteria</taxon>
        <taxon>Pseudomonadati</taxon>
        <taxon>Pseudomonadota</taxon>
        <taxon>Gammaproteobacteria</taxon>
        <taxon>Oceanospirillales</taxon>
        <taxon>Oceanospirillaceae</taxon>
        <taxon>Marinomonas</taxon>
    </lineage>
</organism>
<feature type="transmembrane region" description="Helical" evidence="8">
    <location>
        <begin position="340"/>
        <end position="363"/>
    </location>
</feature>
<accession>A0A0K6IM34</accession>
<keyword evidence="3 8" id="KW-0813">Transport</keyword>
<dbReference type="InterPro" id="IPR036259">
    <property type="entry name" value="MFS_trans_sf"/>
</dbReference>
<proteinExistence type="inferred from homology"/>
<evidence type="ECO:0000256" key="8">
    <source>
        <dbReference type="RuleBase" id="RU365088"/>
    </source>
</evidence>
<evidence type="ECO:0000256" key="4">
    <source>
        <dbReference type="ARBA" id="ARBA00022475"/>
    </source>
</evidence>
<evidence type="ECO:0000256" key="6">
    <source>
        <dbReference type="ARBA" id="ARBA00022989"/>
    </source>
</evidence>
<feature type="transmembrane region" description="Helical" evidence="8">
    <location>
        <begin position="133"/>
        <end position="155"/>
    </location>
</feature>
<evidence type="ECO:0000256" key="5">
    <source>
        <dbReference type="ARBA" id="ARBA00022692"/>
    </source>
</evidence>
<evidence type="ECO:0000256" key="3">
    <source>
        <dbReference type="ARBA" id="ARBA00022448"/>
    </source>
</evidence>
<dbReference type="PANTHER" id="PTHR23502">
    <property type="entry name" value="MAJOR FACILITATOR SUPERFAMILY"/>
    <property type="match status" value="1"/>
</dbReference>
<dbReference type="AlphaFoldDB" id="A0A0K6IM34"/>
<dbReference type="RefSeq" id="WP_055463096.1">
    <property type="nucleotide sequence ID" value="NZ_CYHG01000005.1"/>
</dbReference>
<feature type="transmembrane region" description="Helical" evidence="8">
    <location>
        <begin position="100"/>
        <end position="121"/>
    </location>
</feature>
<dbReference type="InterPro" id="IPR004812">
    <property type="entry name" value="Efflux_drug-R_Bcr/CmlA"/>
</dbReference>
<feature type="transmembrane region" description="Helical" evidence="8">
    <location>
        <begin position="7"/>
        <end position="24"/>
    </location>
</feature>
<dbReference type="Gene3D" id="1.20.1720.10">
    <property type="entry name" value="Multidrug resistance protein D"/>
    <property type="match status" value="1"/>
</dbReference>
<dbReference type="PROSITE" id="PS50850">
    <property type="entry name" value="MFS"/>
    <property type="match status" value="1"/>
</dbReference>
<comment type="subcellular location">
    <subcellularLocation>
        <location evidence="8">Cell inner membrane</location>
        <topology evidence="8">Multi-pass membrane protein</topology>
    </subcellularLocation>
    <subcellularLocation>
        <location evidence="1">Cell membrane</location>
        <topology evidence="1">Multi-pass membrane protein</topology>
    </subcellularLocation>
</comment>
<keyword evidence="6 8" id="KW-1133">Transmembrane helix</keyword>
<feature type="transmembrane region" description="Helical" evidence="8">
    <location>
        <begin position="313"/>
        <end position="333"/>
    </location>
</feature>
<dbReference type="GO" id="GO:0015385">
    <property type="term" value="F:sodium:proton antiporter activity"/>
    <property type="evidence" value="ECO:0007669"/>
    <property type="project" value="TreeGrafter"/>
</dbReference>
<keyword evidence="5 8" id="KW-0812">Transmembrane</keyword>
<sequence length="394" mass="42442">MTSPHSRWLVPLLGYLVAFGPLSIDMYLPSLPIIAADLDSSQQTVQYSITAFLVGMTFGMLLFGPLSDQLGRKKLLLAGTFLYALTSLGCAIAQSGESLIAYRAFQSIGAAAAAVLARALVRDYFAPKQAAGILSTMHIISMIVMLFAPLLGAYIVEIFDWRWIFYFLAAFSVVAFIGIFALIQEPTRDVAHAPNLEAYLASYVACLKEPKVCFLILTNGFSFAGMFAFIAASAFVYIEHFEYSESTYGLLFSANIGAIIVMTLINKRILHHYSSEHALRFAIFVSVLATLGMTTIGAVSSAIAPLFMLSSMLYISVTGSIGANCLASLFNIIPNRAGTAAGLLVAMQFALGALSTYITTLLFDGTPNSLLLIMAGFGALSFCTFTIVLRIRTA</sequence>
<dbReference type="GO" id="GO:1990961">
    <property type="term" value="P:xenobiotic detoxification by transmembrane export across the plasma membrane"/>
    <property type="evidence" value="ECO:0007669"/>
    <property type="project" value="InterPro"/>
</dbReference>
<evidence type="ECO:0000313" key="11">
    <source>
        <dbReference type="Proteomes" id="UP000182769"/>
    </source>
</evidence>
<feature type="transmembrane region" description="Helical" evidence="8">
    <location>
        <begin position="212"/>
        <end position="236"/>
    </location>
</feature>
<dbReference type="PANTHER" id="PTHR23502:SF132">
    <property type="entry name" value="POLYAMINE TRANSPORTER 2-RELATED"/>
    <property type="match status" value="1"/>
</dbReference>
<dbReference type="GO" id="GO:0042910">
    <property type="term" value="F:xenobiotic transmembrane transporter activity"/>
    <property type="evidence" value="ECO:0007669"/>
    <property type="project" value="InterPro"/>
</dbReference>
<feature type="transmembrane region" description="Helical" evidence="8">
    <location>
        <begin position="278"/>
        <end position="307"/>
    </location>
</feature>
<evidence type="ECO:0000256" key="7">
    <source>
        <dbReference type="ARBA" id="ARBA00023136"/>
    </source>
</evidence>
<feature type="transmembrane region" description="Helical" evidence="8">
    <location>
        <begin position="75"/>
        <end position="94"/>
    </location>
</feature>
<evidence type="ECO:0000256" key="1">
    <source>
        <dbReference type="ARBA" id="ARBA00004651"/>
    </source>
</evidence>
<feature type="transmembrane region" description="Helical" evidence="8">
    <location>
        <begin position="369"/>
        <end position="389"/>
    </location>
</feature>
<dbReference type="InterPro" id="IPR020846">
    <property type="entry name" value="MFS_dom"/>
</dbReference>
<dbReference type="SUPFAM" id="SSF103473">
    <property type="entry name" value="MFS general substrate transporter"/>
    <property type="match status" value="1"/>
</dbReference>
<keyword evidence="4" id="KW-1003">Cell membrane</keyword>
<dbReference type="Pfam" id="PF07690">
    <property type="entry name" value="MFS_1"/>
    <property type="match status" value="1"/>
</dbReference>
<dbReference type="InterPro" id="IPR011701">
    <property type="entry name" value="MFS"/>
</dbReference>
<protein>
    <recommendedName>
        <fullName evidence="8">Bcr/CflA family efflux transporter</fullName>
    </recommendedName>
</protein>
<dbReference type="GO" id="GO:0005886">
    <property type="term" value="C:plasma membrane"/>
    <property type="evidence" value="ECO:0007669"/>
    <property type="project" value="UniProtKB-SubCell"/>
</dbReference>
<evidence type="ECO:0000313" key="10">
    <source>
        <dbReference type="EMBL" id="CUB04149.1"/>
    </source>
</evidence>
<keyword evidence="8" id="KW-0997">Cell inner membrane</keyword>
<gene>
    <name evidence="10" type="ORF">Ga0061065_105245</name>
</gene>
<feature type="transmembrane region" description="Helical" evidence="8">
    <location>
        <begin position="248"/>
        <end position="266"/>
    </location>
</feature>
<keyword evidence="7 8" id="KW-0472">Membrane</keyword>
<comment type="similarity">
    <text evidence="2 8">Belongs to the major facilitator superfamily. Bcr/CmlA family.</text>
</comment>
<name>A0A0K6IM34_9GAMM</name>
<feature type="transmembrane region" description="Helical" evidence="8">
    <location>
        <begin position="161"/>
        <end position="183"/>
    </location>
</feature>
<dbReference type="Proteomes" id="UP000182769">
    <property type="component" value="Unassembled WGS sequence"/>
</dbReference>
<evidence type="ECO:0000256" key="2">
    <source>
        <dbReference type="ARBA" id="ARBA00006236"/>
    </source>
</evidence>
<dbReference type="STRING" id="1137284.GCA_001418205_02013"/>
<dbReference type="CDD" id="cd17320">
    <property type="entry name" value="MFS_MdfA_MDR_like"/>
    <property type="match status" value="1"/>
</dbReference>
<dbReference type="EMBL" id="CYHG01000005">
    <property type="protein sequence ID" value="CUB04149.1"/>
    <property type="molecule type" value="Genomic_DNA"/>
</dbReference>
<evidence type="ECO:0000259" key="9">
    <source>
        <dbReference type="PROSITE" id="PS50850"/>
    </source>
</evidence>
<reference evidence="11" key="1">
    <citation type="submission" date="2015-08" db="EMBL/GenBank/DDBJ databases">
        <authorList>
            <person name="Varghese N."/>
        </authorList>
    </citation>
    <scope>NUCLEOTIDE SEQUENCE [LARGE SCALE GENOMIC DNA]</scope>
    <source>
        <strain evidence="11">JCM 18476</strain>
    </source>
</reference>
<feature type="domain" description="Major facilitator superfamily (MFS) profile" evidence="9">
    <location>
        <begin position="6"/>
        <end position="394"/>
    </location>
</feature>
<dbReference type="NCBIfam" id="TIGR00710">
    <property type="entry name" value="efflux_Bcr_CflA"/>
    <property type="match status" value="1"/>
</dbReference>
<keyword evidence="11" id="KW-1185">Reference proteome</keyword>
<feature type="transmembrane region" description="Helical" evidence="8">
    <location>
        <begin position="44"/>
        <end position="63"/>
    </location>
</feature>